<gene>
    <name evidence="2" type="ORF">BOX37_16150</name>
</gene>
<dbReference type="EMBL" id="CP018082">
    <property type="protein sequence ID" value="APE38402.1"/>
    <property type="molecule type" value="Genomic_DNA"/>
</dbReference>
<dbReference type="GO" id="GO:0016491">
    <property type="term" value="F:oxidoreductase activity"/>
    <property type="evidence" value="ECO:0007669"/>
    <property type="project" value="InterPro"/>
</dbReference>
<dbReference type="SUPFAM" id="SSF52833">
    <property type="entry name" value="Thioredoxin-like"/>
    <property type="match status" value="1"/>
</dbReference>
<dbReference type="GO" id="GO:0016853">
    <property type="term" value="F:isomerase activity"/>
    <property type="evidence" value="ECO:0007669"/>
    <property type="project" value="UniProtKB-KW"/>
</dbReference>
<evidence type="ECO:0000313" key="2">
    <source>
        <dbReference type="EMBL" id="APE38402.1"/>
    </source>
</evidence>
<accession>A0A1J0W293</accession>
<organism evidence="2 3">
    <name type="scientific">Nocardia mangyaensis</name>
    <dbReference type="NCBI Taxonomy" id="2213200"/>
    <lineage>
        <taxon>Bacteria</taxon>
        <taxon>Bacillati</taxon>
        <taxon>Actinomycetota</taxon>
        <taxon>Actinomycetes</taxon>
        <taxon>Mycobacteriales</taxon>
        <taxon>Nocardiaceae</taxon>
        <taxon>Nocardia</taxon>
    </lineage>
</organism>
<dbReference type="Proteomes" id="UP000183810">
    <property type="component" value="Chromosome"/>
</dbReference>
<dbReference type="RefSeq" id="WP_071931571.1">
    <property type="nucleotide sequence ID" value="NZ_CP018082.1"/>
</dbReference>
<dbReference type="CDD" id="cd03024">
    <property type="entry name" value="DsbA_FrnE"/>
    <property type="match status" value="1"/>
</dbReference>
<dbReference type="InterPro" id="IPR001853">
    <property type="entry name" value="DSBA-like_thioredoxin_dom"/>
</dbReference>
<dbReference type="Gene3D" id="3.40.30.10">
    <property type="entry name" value="Glutaredoxin"/>
    <property type="match status" value="1"/>
</dbReference>
<dbReference type="InterPro" id="IPR036249">
    <property type="entry name" value="Thioredoxin-like_sf"/>
</dbReference>
<keyword evidence="3" id="KW-1185">Reference proteome</keyword>
<dbReference type="KEGG" id="nsl:BOX37_16150"/>
<dbReference type="PANTHER" id="PTHR13887">
    <property type="entry name" value="GLUTATHIONE S-TRANSFERASE KAPPA"/>
    <property type="match status" value="1"/>
</dbReference>
<dbReference type="PANTHER" id="PTHR13887:SF41">
    <property type="entry name" value="THIOREDOXIN SUPERFAMILY PROTEIN"/>
    <property type="match status" value="1"/>
</dbReference>
<protein>
    <submittedName>
        <fullName evidence="2">Protein-disulfide isomerase</fullName>
    </submittedName>
</protein>
<dbReference type="Pfam" id="PF01323">
    <property type="entry name" value="DSBA"/>
    <property type="match status" value="1"/>
</dbReference>
<keyword evidence="2" id="KW-0413">Isomerase</keyword>
<feature type="domain" description="DSBA-like thioredoxin" evidence="1">
    <location>
        <begin position="5"/>
        <end position="208"/>
    </location>
</feature>
<reference evidence="2" key="1">
    <citation type="submission" date="2016-11" db="EMBL/GenBank/DDBJ databases">
        <authorList>
            <person name="Jaros S."/>
            <person name="Januszkiewicz K."/>
            <person name="Wedrychowicz H."/>
        </authorList>
    </citation>
    <scope>NUCLEOTIDE SEQUENCE [LARGE SCALE GENOMIC DNA]</scope>
    <source>
        <strain evidence="2">Y48</strain>
    </source>
</reference>
<dbReference type="AlphaFoldDB" id="A0A1J0W293"/>
<name>A0A1J0W293_9NOCA</name>
<evidence type="ECO:0000313" key="3">
    <source>
        <dbReference type="Proteomes" id="UP000183810"/>
    </source>
</evidence>
<dbReference type="OrthoDB" id="9799122at2"/>
<sequence length="243" mass="26211">MTTRVEIWTDINCPFCYLGKARFEQALSRFEHRDDVEVVHRSFELDPGLPTDETGPVIPRIAAKYGIPVEQAAANERAIGAQAAELGLPYLTSGRDFGNSFDMHRLLHFALDQGRQDALIDALYAGNFAEAEPVFADTERLVGLAVRAGLAETEVRAVLDDPTAYAEAVRADEREAAQLGATGVPFFVFEDKYAVSGAQPVAVFTQALTTAWNDRPAPVVLADSDACGPDGCALPDPTSPTGR</sequence>
<proteinExistence type="predicted"/>
<evidence type="ECO:0000259" key="1">
    <source>
        <dbReference type="Pfam" id="PF01323"/>
    </source>
</evidence>